<dbReference type="AlphaFoldDB" id="A0A660CBF9"/>
<dbReference type="PANTHER" id="PTHR36978:SF4">
    <property type="entry name" value="P-LOOP CONTAINING NUCLEOSIDE TRIPHOSPHATE HYDROLASE PROTEIN"/>
    <property type="match status" value="1"/>
</dbReference>
<dbReference type="InterPro" id="IPR027417">
    <property type="entry name" value="P-loop_NTPase"/>
</dbReference>
<dbReference type="PANTHER" id="PTHR36978">
    <property type="entry name" value="P-LOOP CONTAINING NUCLEOTIDE TRIPHOSPHATE HYDROLASE"/>
    <property type="match status" value="1"/>
</dbReference>
<reference evidence="1 2" key="1">
    <citation type="submission" date="2019-07" db="EMBL/GenBank/DDBJ databases">
        <title>R&amp;d 2014.</title>
        <authorList>
            <person name="Klenk H.-P."/>
        </authorList>
    </citation>
    <scope>NUCLEOTIDE SEQUENCE [LARGE SCALE GENOMIC DNA]</scope>
    <source>
        <strain evidence="1 2">DSM 43194</strain>
    </source>
</reference>
<evidence type="ECO:0000313" key="1">
    <source>
        <dbReference type="EMBL" id="TWH20812.1"/>
    </source>
</evidence>
<proteinExistence type="predicted"/>
<comment type="caution">
    <text evidence="1">The sequence shown here is derived from an EMBL/GenBank/DDBJ whole genome shotgun (WGS) entry which is preliminary data.</text>
</comment>
<dbReference type="Proteomes" id="UP000317303">
    <property type="component" value="Unassembled WGS sequence"/>
</dbReference>
<protein>
    <recommendedName>
        <fullName evidence="3">Sulfotransferase family protein</fullName>
    </recommendedName>
</protein>
<keyword evidence="2" id="KW-1185">Reference proteome</keyword>
<name>A0A660CBF9_9PSEU</name>
<sequence length="227" mass="25679">MGEGLTRMQIIGAGFGRTGTASMKAALEHLGFGPCYHMFDVLPSPQRTEDWRRVVDGEDRDWERIFAGFGSTVDWPGCTYWRELADTFPDAKILLTTRDPQRWYDSVYKTIYGYYTADVDPAMPEELSAKFKPVVGKLIWEGTFGGRFEDRDHAIEVFERHNAEVRRSVPADRLLEYEVGSGWRPLCEFLGVDVPDEEFPHVNDTGSMPDLVGRITRDGAMPSPFGG</sequence>
<dbReference type="EMBL" id="VLJV01000001">
    <property type="protein sequence ID" value="TWH20812.1"/>
    <property type="molecule type" value="Genomic_DNA"/>
</dbReference>
<organism evidence="1 2">
    <name type="scientific">Prauserella rugosa</name>
    <dbReference type="NCBI Taxonomy" id="43354"/>
    <lineage>
        <taxon>Bacteria</taxon>
        <taxon>Bacillati</taxon>
        <taxon>Actinomycetota</taxon>
        <taxon>Actinomycetes</taxon>
        <taxon>Pseudonocardiales</taxon>
        <taxon>Pseudonocardiaceae</taxon>
        <taxon>Prauserella</taxon>
    </lineage>
</organism>
<dbReference type="Pfam" id="PF17784">
    <property type="entry name" value="Sulfotransfer_4"/>
    <property type="match status" value="1"/>
</dbReference>
<evidence type="ECO:0008006" key="3">
    <source>
        <dbReference type="Google" id="ProtNLM"/>
    </source>
</evidence>
<gene>
    <name evidence="1" type="ORF">JD82_02661</name>
</gene>
<accession>A0A660CBF9</accession>
<dbReference type="RefSeq" id="WP_246134781.1">
    <property type="nucleotide sequence ID" value="NZ_JOIJ01000005.1"/>
</dbReference>
<dbReference type="SUPFAM" id="SSF52540">
    <property type="entry name" value="P-loop containing nucleoside triphosphate hydrolases"/>
    <property type="match status" value="1"/>
</dbReference>
<dbReference type="Gene3D" id="3.40.50.300">
    <property type="entry name" value="P-loop containing nucleotide triphosphate hydrolases"/>
    <property type="match status" value="1"/>
</dbReference>
<dbReference type="InterPro" id="IPR040632">
    <property type="entry name" value="Sulfotransfer_4"/>
</dbReference>
<dbReference type="SMR" id="A0A660CBF9"/>
<evidence type="ECO:0000313" key="2">
    <source>
        <dbReference type="Proteomes" id="UP000317303"/>
    </source>
</evidence>